<dbReference type="GO" id="GO:0016491">
    <property type="term" value="F:oxidoreductase activity"/>
    <property type="evidence" value="ECO:0007669"/>
    <property type="project" value="UniProtKB-KW"/>
</dbReference>
<dbReference type="Proteomes" id="UP000091956">
    <property type="component" value="Unassembled WGS sequence"/>
</dbReference>
<keyword evidence="4" id="KW-0560">Oxidoreductase</keyword>
<dbReference type="EMBL" id="KV460206">
    <property type="protein sequence ID" value="OBU01414.1"/>
    <property type="molecule type" value="Genomic_DNA"/>
</dbReference>
<dbReference type="PROSITE" id="PS51387">
    <property type="entry name" value="FAD_PCMH"/>
    <property type="match status" value="1"/>
</dbReference>
<dbReference type="SUPFAM" id="SSF56176">
    <property type="entry name" value="FAD-binding/transporter-associated domain-like"/>
    <property type="match status" value="1"/>
</dbReference>
<reference evidence="6 7" key="1">
    <citation type="submission" date="2016-03" db="EMBL/GenBank/DDBJ databases">
        <title>Comparative genomics of Pseudogymnoascus destructans, the fungus causing white-nose syndrome of bats.</title>
        <authorList>
            <person name="Palmer J.M."/>
            <person name="Drees K.P."/>
            <person name="Foster J.T."/>
            <person name="Lindner D.L."/>
        </authorList>
    </citation>
    <scope>NUCLEOTIDE SEQUENCE [LARGE SCALE GENOMIC DNA]</scope>
    <source>
        <strain evidence="6 7">UAMH 10579</strain>
    </source>
</reference>
<evidence type="ECO:0000256" key="1">
    <source>
        <dbReference type="ARBA" id="ARBA00005466"/>
    </source>
</evidence>
<dbReference type="PANTHER" id="PTHR42973">
    <property type="entry name" value="BINDING OXIDOREDUCTASE, PUTATIVE (AFU_ORTHOLOGUE AFUA_1G17690)-RELATED"/>
    <property type="match status" value="1"/>
</dbReference>
<keyword evidence="2" id="KW-0285">Flavoprotein</keyword>
<dbReference type="OrthoDB" id="3431615at2759"/>
<accession>A0A2P2SX42</accession>
<dbReference type="PANTHER" id="PTHR42973:SF7">
    <property type="entry name" value="FAD-BINDING PCMH-TYPE DOMAIN-CONTAINING PROTEIN"/>
    <property type="match status" value="1"/>
</dbReference>
<proteinExistence type="inferred from homology"/>
<dbReference type="InterPro" id="IPR006094">
    <property type="entry name" value="Oxid_FAD_bind_N"/>
</dbReference>
<dbReference type="InterPro" id="IPR050416">
    <property type="entry name" value="FAD-linked_Oxidoreductase"/>
</dbReference>
<feature type="domain" description="FAD-binding PCMH-type" evidence="5">
    <location>
        <begin position="51"/>
        <end position="220"/>
    </location>
</feature>
<evidence type="ECO:0000313" key="6">
    <source>
        <dbReference type="EMBL" id="OBU01414.1"/>
    </source>
</evidence>
<dbReference type="RefSeq" id="XP_018135146.1">
    <property type="nucleotide sequence ID" value="XM_018270146.2"/>
</dbReference>
<dbReference type="InterPro" id="IPR036318">
    <property type="entry name" value="FAD-bd_PCMH-like_sf"/>
</dbReference>
<evidence type="ECO:0000259" key="5">
    <source>
        <dbReference type="PROSITE" id="PS51387"/>
    </source>
</evidence>
<dbReference type="GeneID" id="28834004"/>
<organism evidence="6 7">
    <name type="scientific">Pseudogymnoascus verrucosus</name>
    <dbReference type="NCBI Taxonomy" id="342668"/>
    <lineage>
        <taxon>Eukaryota</taxon>
        <taxon>Fungi</taxon>
        <taxon>Dikarya</taxon>
        <taxon>Ascomycota</taxon>
        <taxon>Pezizomycotina</taxon>
        <taxon>Leotiomycetes</taxon>
        <taxon>Thelebolales</taxon>
        <taxon>Thelebolaceae</taxon>
        <taxon>Pseudogymnoascus</taxon>
    </lineage>
</organism>
<evidence type="ECO:0000256" key="3">
    <source>
        <dbReference type="ARBA" id="ARBA00022827"/>
    </source>
</evidence>
<protein>
    <recommendedName>
        <fullName evidence="5">FAD-binding PCMH-type domain-containing protein</fullName>
    </recommendedName>
</protein>
<sequence length="475" mass="50602">MSGTSNTTEGLYAAAKNVVADLASKLSSNSKIVTEQDAEFKVLHERWTNIGKKTPAAIVAVATEADVQETVKLCVAHGVEFVPKSGGHSLWSTIGAEGIIIDLTAFNAVVVDKEARTVTVSGGSQIKDAVAPLYKAGLCAPFGTANTVGSVAQAVNGGLTIFSGILGQTSDAILSARLVTAAGDLITVSATSHPELLYAIKGAGTYFGLITSLTFRASPLSVLNSPDGTIWKTAAPFPAARIGELISALAPLAASPEPRAAGAMVITKSPHGDGSTIVLASLIFFGSSEDANAHFAPVKALGPFVWGEKRVSYANINDDFDPFCVTGGFKRHIVAGVPRVPGEPAVWEAEVKAYESFIEKEGAQAARSMACLMYVGKGEAGRWEESAYGHRNVAAWIEAVCWYTEEKSYEAAWEWQVEALRIVTERYEVGETETFQNSQRETPIESRFPGEGRLEKLKTLKREWDPKGVFTDVLL</sequence>
<dbReference type="AlphaFoldDB" id="A0A2P2SX42"/>
<reference evidence="7" key="2">
    <citation type="journal article" date="2018" name="Nat. Commun.">
        <title>Extreme sensitivity to ultraviolet light in the fungal pathogen causing white-nose syndrome of bats.</title>
        <authorList>
            <person name="Palmer J.M."/>
            <person name="Drees K.P."/>
            <person name="Foster J.T."/>
            <person name="Lindner D.L."/>
        </authorList>
    </citation>
    <scope>NUCLEOTIDE SEQUENCE [LARGE SCALE GENOMIC DNA]</scope>
    <source>
        <strain evidence="7">UAMH 10579</strain>
    </source>
</reference>
<dbReference type="InterPro" id="IPR016166">
    <property type="entry name" value="FAD-bd_PCMH"/>
</dbReference>
<gene>
    <name evidence="6" type="ORF">VE01_00618</name>
</gene>
<dbReference type="Gene3D" id="3.40.462.20">
    <property type="match status" value="1"/>
</dbReference>
<dbReference type="STRING" id="342668.A0A2P2SX42"/>
<comment type="similarity">
    <text evidence="1">Belongs to the oxygen-dependent FAD-linked oxidoreductase family.</text>
</comment>
<dbReference type="Gene3D" id="3.30.465.10">
    <property type="match status" value="1"/>
</dbReference>
<keyword evidence="7" id="KW-1185">Reference proteome</keyword>
<dbReference type="InterPro" id="IPR016169">
    <property type="entry name" value="FAD-bd_PCMH_sub2"/>
</dbReference>
<evidence type="ECO:0000313" key="7">
    <source>
        <dbReference type="Proteomes" id="UP000091956"/>
    </source>
</evidence>
<dbReference type="GO" id="GO:0071949">
    <property type="term" value="F:FAD binding"/>
    <property type="evidence" value="ECO:0007669"/>
    <property type="project" value="InterPro"/>
</dbReference>
<dbReference type="Pfam" id="PF01565">
    <property type="entry name" value="FAD_binding_4"/>
    <property type="match status" value="1"/>
</dbReference>
<name>A0A2P2SX42_9PEZI</name>
<evidence type="ECO:0000256" key="4">
    <source>
        <dbReference type="ARBA" id="ARBA00023002"/>
    </source>
</evidence>
<evidence type="ECO:0000256" key="2">
    <source>
        <dbReference type="ARBA" id="ARBA00022630"/>
    </source>
</evidence>
<keyword evidence="3" id="KW-0274">FAD</keyword>